<dbReference type="Gene3D" id="3.40.50.720">
    <property type="entry name" value="NAD(P)-binding Rossmann-like Domain"/>
    <property type="match status" value="1"/>
</dbReference>
<reference evidence="3" key="1">
    <citation type="submission" date="2018-05" db="EMBL/GenBank/DDBJ databases">
        <authorList>
            <person name="Lanie J.A."/>
            <person name="Ng W.-L."/>
            <person name="Kazmierczak K.M."/>
            <person name="Andrzejewski T.M."/>
            <person name="Davidsen T.M."/>
            <person name="Wayne K.J."/>
            <person name="Tettelin H."/>
            <person name="Glass J.I."/>
            <person name="Rusch D."/>
            <person name="Podicherti R."/>
            <person name="Tsui H.-C.T."/>
            <person name="Winkler M.E."/>
        </authorList>
    </citation>
    <scope>NUCLEOTIDE SEQUENCE</scope>
</reference>
<dbReference type="InterPro" id="IPR036291">
    <property type="entry name" value="NAD(P)-bd_dom_sf"/>
</dbReference>
<dbReference type="PANTHER" id="PTHR43377">
    <property type="entry name" value="BILIVERDIN REDUCTASE A"/>
    <property type="match status" value="1"/>
</dbReference>
<dbReference type="PANTHER" id="PTHR43377:SF1">
    <property type="entry name" value="BILIVERDIN REDUCTASE A"/>
    <property type="match status" value="1"/>
</dbReference>
<evidence type="ECO:0008006" key="4">
    <source>
        <dbReference type="Google" id="ProtNLM"/>
    </source>
</evidence>
<dbReference type="Pfam" id="PF01408">
    <property type="entry name" value="GFO_IDH_MocA"/>
    <property type="match status" value="1"/>
</dbReference>
<dbReference type="InterPro" id="IPR000683">
    <property type="entry name" value="Gfo/Idh/MocA-like_OxRdtase_N"/>
</dbReference>
<dbReference type="InterPro" id="IPR055170">
    <property type="entry name" value="GFO_IDH_MocA-like_dom"/>
</dbReference>
<sequence length="330" mass="37944">MKYAILGIGQVGLRHFNAFKRIKNLSLIGFIEKNSKKANSFEKKFKIKRYKNLNKLLILNPDFVVICLPHNQRVKPIITCINNNVNLLIEKPLTKNINELKKILPYIQKKNKLIHTISFVHRYRKEVLQTSQLIQKNKIGKIRFISEMMISQKNPLLPRWIDNKNISGGGVLMYNAVHSIDKLIFITKSKIIRVFATYNNINNGIAVEDTITAILTFKNGVVANLLAVFAPYKNNSIWETKIFGEKGCIDLKIREGLEIHTNSNSKVYSYSDHYNKFGTYHNFYLQAQSYIAALSKKNKPFVNISEGIDNVKIVDAIYKSIQLKKSINVI</sequence>
<dbReference type="Gene3D" id="3.30.360.10">
    <property type="entry name" value="Dihydrodipicolinate Reductase, domain 2"/>
    <property type="match status" value="1"/>
</dbReference>
<evidence type="ECO:0000259" key="1">
    <source>
        <dbReference type="Pfam" id="PF01408"/>
    </source>
</evidence>
<dbReference type="AlphaFoldDB" id="A0A381WSR4"/>
<dbReference type="Pfam" id="PF22725">
    <property type="entry name" value="GFO_IDH_MocA_C3"/>
    <property type="match status" value="1"/>
</dbReference>
<dbReference type="InterPro" id="IPR051450">
    <property type="entry name" value="Gfo/Idh/MocA_Oxidoreductases"/>
</dbReference>
<dbReference type="SUPFAM" id="SSF51735">
    <property type="entry name" value="NAD(P)-binding Rossmann-fold domains"/>
    <property type="match status" value="1"/>
</dbReference>
<dbReference type="GO" id="GO:0000166">
    <property type="term" value="F:nucleotide binding"/>
    <property type="evidence" value="ECO:0007669"/>
    <property type="project" value="InterPro"/>
</dbReference>
<evidence type="ECO:0000313" key="3">
    <source>
        <dbReference type="EMBL" id="SVA54983.1"/>
    </source>
</evidence>
<proteinExistence type="predicted"/>
<dbReference type="SUPFAM" id="SSF55347">
    <property type="entry name" value="Glyceraldehyde-3-phosphate dehydrogenase-like, C-terminal domain"/>
    <property type="match status" value="1"/>
</dbReference>
<name>A0A381WSR4_9ZZZZ</name>
<dbReference type="EMBL" id="UINC01012612">
    <property type="protein sequence ID" value="SVA54983.1"/>
    <property type="molecule type" value="Genomic_DNA"/>
</dbReference>
<feature type="domain" description="GFO/IDH/MocA-like oxidoreductase" evidence="2">
    <location>
        <begin position="128"/>
        <end position="249"/>
    </location>
</feature>
<feature type="domain" description="Gfo/Idh/MocA-like oxidoreductase N-terminal" evidence="1">
    <location>
        <begin position="1"/>
        <end position="115"/>
    </location>
</feature>
<accession>A0A381WSR4</accession>
<protein>
    <recommendedName>
        <fullName evidence="4">Gfo/Idh/MocA-like oxidoreductase N-terminal domain-containing protein</fullName>
    </recommendedName>
</protein>
<evidence type="ECO:0000259" key="2">
    <source>
        <dbReference type="Pfam" id="PF22725"/>
    </source>
</evidence>
<organism evidence="3">
    <name type="scientific">marine metagenome</name>
    <dbReference type="NCBI Taxonomy" id="408172"/>
    <lineage>
        <taxon>unclassified sequences</taxon>
        <taxon>metagenomes</taxon>
        <taxon>ecological metagenomes</taxon>
    </lineage>
</organism>
<gene>
    <name evidence="3" type="ORF">METZ01_LOCUS107837</name>
</gene>